<keyword evidence="2" id="KW-1185">Reference proteome</keyword>
<evidence type="ECO:0000313" key="1">
    <source>
        <dbReference type="EMBL" id="SOB57753.1"/>
    </source>
</evidence>
<dbReference type="OrthoDB" id="9771966at2"/>
<dbReference type="EMBL" id="LT907975">
    <property type="protein sequence ID" value="SOB57753.1"/>
    <property type="molecule type" value="Genomic_DNA"/>
</dbReference>
<organism evidence="1 2">
    <name type="scientific">Pseudodesulfovibrio profundus</name>
    <dbReference type="NCBI Taxonomy" id="57320"/>
    <lineage>
        <taxon>Bacteria</taxon>
        <taxon>Pseudomonadati</taxon>
        <taxon>Thermodesulfobacteriota</taxon>
        <taxon>Desulfovibrionia</taxon>
        <taxon>Desulfovibrionales</taxon>
        <taxon>Desulfovibrionaceae</taxon>
    </lineage>
</organism>
<dbReference type="KEGG" id="pprf:DPRO_0863"/>
<dbReference type="InterPro" id="IPR002591">
    <property type="entry name" value="Phosphodiest/P_Trfase"/>
</dbReference>
<dbReference type="Proteomes" id="UP000219215">
    <property type="component" value="Chromosome DPRO"/>
</dbReference>
<protein>
    <submittedName>
        <fullName evidence="1">Type I phosphodiesterase/nucleotide pyrophosphatase</fullName>
    </submittedName>
</protein>
<dbReference type="RefSeq" id="WP_097010952.1">
    <property type="nucleotide sequence ID" value="NZ_LT907975.1"/>
</dbReference>
<gene>
    <name evidence="1" type="ORF">DPRO_0863</name>
</gene>
<dbReference type="Pfam" id="PF01663">
    <property type="entry name" value="Phosphodiest"/>
    <property type="match status" value="1"/>
</dbReference>
<sequence>MSLLLSSNTTRKRLVVLGLDGLSLKLAKRLGRTFPNIHRIASNATSVFAEIPELSPVNWTSFFTGEGPERHGVFGFSSIDPATYELSIADRDIIQCKTIFDHLGDAGITSRVVNLPNTYPAAPMKGMLVSGFVSHDLAKAAYPPFLAGKLADLDYKLEADTNRGSSDLTFLLNELRDTLRSRKQALDLLWPDLSWDLFIHVFTETDRLFHFFMDAVLHDDHPQHIQCIAFLAHWDNAIGDFLDRFEQLPSPKRLLVLADHGFTELKSEVCINTWLKHNGYLQTEGTPASEWDARIIAPTSQAFALDPGRIYIHDSRFARGGVSDNDKAQLMDSIREGLMTLTLNGERVMEEVHTGCTLYPGSTSPQTPDLICQTRPGFDLKAKFDRSEIFSHHGRTGTHTVHGAVFYDSEGSTPERMRETGKIILNHFNILEQ</sequence>
<evidence type="ECO:0000313" key="2">
    <source>
        <dbReference type="Proteomes" id="UP000219215"/>
    </source>
</evidence>
<proteinExistence type="predicted"/>
<name>A0A2C8F5T3_9BACT</name>
<dbReference type="InterPro" id="IPR017850">
    <property type="entry name" value="Alkaline_phosphatase_core_sf"/>
</dbReference>
<dbReference type="SUPFAM" id="SSF53649">
    <property type="entry name" value="Alkaline phosphatase-like"/>
    <property type="match status" value="1"/>
</dbReference>
<accession>A0A2C8F5T3</accession>
<dbReference type="AlphaFoldDB" id="A0A2C8F5T3"/>
<dbReference type="Gene3D" id="3.40.720.10">
    <property type="entry name" value="Alkaline Phosphatase, subunit A"/>
    <property type="match status" value="1"/>
</dbReference>
<reference evidence="2" key="1">
    <citation type="submission" date="2017-09" db="EMBL/GenBank/DDBJ databases">
        <authorList>
            <person name="Regsiter A."/>
            <person name="William W."/>
        </authorList>
    </citation>
    <scope>NUCLEOTIDE SEQUENCE [LARGE SCALE GENOMIC DNA]</scope>
    <source>
        <strain evidence="2">500-1</strain>
    </source>
</reference>